<organism evidence="2 3">
    <name type="scientific">Coprococcus eutactus</name>
    <dbReference type="NCBI Taxonomy" id="33043"/>
    <lineage>
        <taxon>Bacteria</taxon>
        <taxon>Bacillati</taxon>
        <taxon>Bacillota</taxon>
        <taxon>Clostridia</taxon>
        <taxon>Lachnospirales</taxon>
        <taxon>Lachnospiraceae</taxon>
        <taxon>Coprococcus</taxon>
    </lineage>
</organism>
<feature type="transmembrane region" description="Helical" evidence="1">
    <location>
        <begin position="30"/>
        <end position="52"/>
    </location>
</feature>
<dbReference type="AlphaFoldDB" id="A0AAI9K3E4"/>
<keyword evidence="1" id="KW-1133">Transmembrane helix</keyword>
<name>A0AAI9K3E4_9FIRM</name>
<evidence type="ECO:0000313" key="2">
    <source>
        <dbReference type="EMBL" id="GFO93747.1"/>
    </source>
</evidence>
<evidence type="ECO:0008006" key="4">
    <source>
        <dbReference type="Google" id="ProtNLM"/>
    </source>
</evidence>
<proteinExistence type="predicted"/>
<accession>A0AAI9K3E4</accession>
<evidence type="ECO:0000313" key="3">
    <source>
        <dbReference type="Proteomes" id="UP000660047"/>
    </source>
</evidence>
<sequence>MGLIAVNIIGLIMFILAIVMFVLADSMVEIAIGVAISVVWLTFTITANVHILKGRRSTEKLKDSARGHLFDAQIERLNRQYESIMSREEYFQENVEEGSGIRNLYEDIKQQAQSNMDSAIGFIQTYDYYTRPQPVYLDNLCRQGDELVRKFNILVEKMVDIDTNLSSLDMKYVDDVIECMNGMRQDVHSQGM</sequence>
<protein>
    <recommendedName>
        <fullName evidence="4">5-bromo-4-chloroindolyl phosphate hydrolysis protein</fullName>
    </recommendedName>
</protein>
<comment type="caution">
    <text evidence="2">The sequence shown here is derived from an EMBL/GenBank/DDBJ whole genome shotgun (WGS) entry which is preliminary data.</text>
</comment>
<evidence type="ECO:0000256" key="1">
    <source>
        <dbReference type="SAM" id="Phobius"/>
    </source>
</evidence>
<reference evidence="2" key="1">
    <citation type="submission" date="2020-06" db="EMBL/GenBank/DDBJ databases">
        <title>Characterization of fructooligosaccharide metabolism and fructooligosaccharide-degrading enzymes in human commensal butyrate producers.</title>
        <authorList>
            <person name="Tanno H."/>
            <person name="Fujii T."/>
            <person name="Hirano K."/>
            <person name="Maeno S."/>
            <person name="Tonozuka T."/>
            <person name="Sakamoto M."/>
            <person name="Ohkuma M."/>
            <person name="Tochio T."/>
            <person name="Endo A."/>
        </authorList>
    </citation>
    <scope>NUCLEOTIDE SEQUENCE</scope>
    <source>
        <strain evidence="2">JCM 31265</strain>
    </source>
</reference>
<dbReference type="EMBL" id="BLYL01000003">
    <property type="protein sequence ID" value="GFO93747.1"/>
    <property type="molecule type" value="Genomic_DNA"/>
</dbReference>
<keyword evidence="1" id="KW-0472">Membrane</keyword>
<dbReference type="Proteomes" id="UP000660047">
    <property type="component" value="Unassembled WGS sequence"/>
</dbReference>
<dbReference type="RefSeq" id="WP_055223309.1">
    <property type="nucleotide sequence ID" value="NZ_BLYL01000003.1"/>
</dbReference>
<keyword evidence="1" id="KW-0812">Transmembrane</keyword>
<gene>
    <name evidence="2" type="ORF">COEU31_07930</name>
</gene>
<feature type="transmembrane region" description="Helical" evidence="1">
    <location>
        <begin position="5"/>
        <end position="24"/>
    </location>
</feature>